<keyword evidence="4 12" id="KW-0812">Transmembrane</keyword>
<sequence>MPDGGTPSLSGWRARAHEIIFEADTPLGKAFDVVLIVSIVASIVAVMLESVESVGGPNAPYRSTLQAAEWAFTLLFTVEYLLRLACVAKPMRYARSFFGIVDLLAILPTYISLILPGTQALLVIRILRILRVFRVLKLAHYVRESDTLMRALLASRRKIAVFVFAVLTLVIVFGALMYLVEGKANGFGSIPQGMYWAIVTLTTVGYGDIAPQTDLGRFIASIIMIMGYGIIAVPTGIVTAEIARSNEPDRAPGSSVPHVSTNACQTCGVSGHRYDAVFCRRCGAHL</sequence>
<keyword evidence="8 12" id="KW-1133">Transmembrane helix</keyword>
<dbReference type="GO" id="GO:0008076">
    <property type="term" value="C:voltage-gated potassium channel complex"/>
    <property type="evidence" value="ECO:0007669"/>
    <property type="project" value="InterPro"/>
</dbReference>
<evidence type="ECO:0000256" key="8">
    <source>
        <dbReference type="ARBA" id="ARBA00022989"/>
    </source>
</evidence>
<evidence type="ECO:0000256" key="9">
    <source>
        <dbReference type="ARBA" id="ARBA00023065"/>
    </source>
</evidence>
<dbReference type="EMBL" id="CP036290">
    <property type="protein sequence ID" value="QDU83229.1"/>
    <property type="molecule type" value="Genomic_DNA"/>
</dbReference>
<keyword evidence="9" id="KW-0406">Ion transport</keyword>
<dbReference type="InterPro" id="IPR005821">
    <property type="entry name" value="Ion_trans_dom"/>
</dbReference>
<feature type="transmembrane region" description="Helical" evidence="12">
    <location>
        <begin position="68"/>
        <end position="85"/>
    </location>
</feature>
<evidence type="ECO:0000256" key="5">
    <source>
        <dbReference type="ARBA" id="ARBA00022826"/>
    </source>
</evidence>
<evidence type="ECO:0000256" key="2">
    <source>
        <dbReference type="ARBA" id="ARBA00022448"/>
    </source>
</evidence>
<evidence type="ECO:0000256" key="4">
    <source>
        <dbReference type="ARBA" id="ARBA00022692"/>
    </source>
</evidence>
<keyword evidence="2" id="KW-0813">Transport</keyword>
<dbReference type="InterPro" id="IPR027359">
    <property type="entry name" value="Volt_channel_dom_sf"/>
</dbReference>
<dbReference type="GO" id="GO:0005249">
    <property type="term" value="F:voltage-gated potassium channel activity"/>
    <property type="evidence" value="ECO:0007669"/>
    <property type="project" value="InterPro"/>
</dbReference>
<evidence type="ECO:0000256" key="12">
    <source>
        <dbReference type="SAM" id="Phobius"/>
    </source>
</evidence>
<dbReference type="InterPro" id="IPR028325">
    <property type="entry name" value="VG_K_chnl"/>
</dbReference>
<gene>
    <name evidence="14" type="ORF">Pla163_03270</name>
</gene>
<dbReference type="AlphaFoldDB" id="A0A518CVI0"/>
<evidence type="ECO:0000313" key="14">
    <source>
        <dbReference type="EMBL" id="QDU83229.1"/>
    </source>
</evidence>
<keyword evidence="10 12" id="KW-0472">Membrane</keyword>
<reference evidence="14 15" key="1">
    <citation type="submission" date="2019-02" db="EMBL/GenBank/DDBJ databases">
        <title>Deep-cultivation of Planctomycetes and their phenomic and genomic characterization uncovers novel biology.</title>
        <authorList>
            <person name="Wiegand S."/>
            <person name="Jogler M."/>
            <person name="Boedeker C."/>
            <person name="Pinto D."/>
            <person name="Vollmers J."/>
            <person name="Rivas-Marin E."/>
            <person name="Kohn T."/>
            <person name="Peeters S.H."/>
            <person name="Heuer A."/>
            <person name="Rast P."/>
            <person name="Oberbeckmann S."/>
            <person name="Bunk B."/>
            <person name="Jeske O."/>
            <person name="Meyerdierks A."/>
            <person name="Storesund J.E."/>
            <person name="Kallscheuer N."/>
            <person name="Luecker S."/>
            <person name="Lage O.M."/>
            <person name="Pohl T."/>
            <person name="Merkel B.J."/>
            <person name="Hornburger P."/>
            <person name="Mueller R.-W."/>
            <person name="Bruemmer F."/>
            <person name="Labrenz M."/>
            <person name="Spormann A.M."/>
            <person name="Op den Camp H."/>
            <person name="Overmann J."/>
            <person name="Amann R."/>
            <person name="Jetten M.S.M."/>
            <person name="Mascher T."/>
            <person name="Medema M.H."/>
            <person name="Devos D.P."/>
            <person name="Kaster A.-K."/>
            <person name="Ovreas L."/>
            <person name="Rohde M."/>
            <person name="Galperin M.Y."/>
            <person name="Jogler C."/>
        </authorList>
    </citation>
    <scope>NUCLEOTIDE SEQUENCE [LARGE SCALE GENOMIC DNA]</scope>
    <source>
        <strain evidence="14 15">Pla163</strain>
    </source>
</reference>
<dbReference type="GO" id="GO:0001508">
    <property type="term" value="P:action potential"/>
    <property type="evidence" value="ECO:0007669"/>
    <property type="project" value="TreeGrafter"/>
</dbReference>
<dbReference type="Proteomes" id="UP000319342">
    <property type="component" value="Chromosome"/>
</dbReference>
<keyword evidence="5" id="KW-0631">Potassium channel</keyword>
<feature type="transmembrane region" description="Helical" evidence="12">
    <location>
        <begin position="30"/>
        <end position="48"/>
    </location>
</feature>
<dbReference type="OrthoDB" id="9810759at2"/>
<feature type="transmembrane region" description="Helical" evidence="12">
    <location>
        <begin position="159"/>
        <end position="180"/>
    </location>
</feature>
<dbReference type="Gene3D" id="1.10.287.70">
    <property type="match status" value="1"/>
</dbReference>
<dbReference type="PANTHER" id="PTHR11537">
    <property type="entry name" value="VOLTAGE-GATED POTASSIUM CHANNEL"/>
    <property type="match status" value="1"/>
</dbReference>
<evidence type="ECO:0000256" key="11">
    <source>
        <dbReference type="ARBA" id="ARBA00023303"/>
    </source>
</evidence>
<evidence type="ECO:0000256" key="10">
    <source>
        <dbReference type="ARBA" id="ARBA00023136"/>
    </source>
</evidence>
<comment type="subcellular location">
    <subcellularLocation>
        <location evidence="1">Membrane</location>
        <topology evidence="1">Multi-pass membrane protein</topology>
    </subcellularLocation>
</comment>
<name>A0A518CVI0_9BACT</name>
<keyword evidence="7" id="KW-0630">Potassium</keyword>
<dbReference type="SUPFAM" id="SSF81324">
    <property type="entry name" value="Voltage-gated potassium channels"/>
    <property type="match status" value="1"/>
</dbReference>
<feature type="transmembrane region" description="Helical" evidence="12">
    <location>
        <begin position="97"/>
        <end position="115"/>
    </location>
</feature>
<proteinExistence type="predicted"/>
<evidence type="ECO:0000256" key="1">
    <source>
        <dbReference type="ARBA" id="ARBA00004141"/>
    </source>
</evidence>
<keyword evidence="3" id="KW-0633">Potassium transport</keyword>
<dbReference type="RefSeq" id="WP_145182558.1">
    <property type="nucleotide sequence ID" value="NZ_CP036290.1"/>
</dbReference>
<keyword evidence="15" id="KW-1185">Reference proteome</keyword>
<keyword evidence="11 14" id="KW-0407">Ion channel</keyword>
<protein>
    <submittedName>
        <fullName evidence="14">Cyclic nucleotide-gated potassium channel</fullName>
    </submittedName>
</protein>
<evidence type="ECO:0000259" key="13">
    <source>
        <dbReference type="Pfam" id="PF00520"/>
    </source>
</evidence>
<dbReference type="PRINTS" id="PR00169">
    <property type="entry name" value="KCHANNEL"/>
</dbReference>
<feature type="transmembrane region" description="Helical" evidence="12">
    <location>
        <begin position="218"/>
        <end position="240"/>
    </location>
</feature>
<dbReference type="PANTHER" id="PTHR11537:SF254">
    <property type="entry name" value="POTASSIUM VOLTAGE-GATED CHANNEL PROTEIN SHAB"/>
    <property type="match status" value="1"/>
</dbReference>
<accession>A0A518CVI0</accession>
<evidence type="ECO:0000256" key="6">
    <source>
        <dbReference type="ARBA" id="ARBA00022882"/>
    </source>
</evidence>
<evidence type="ECO:0000256" key="7">
    <source>
        <dbReference type="ARBA" id="ARBA00022958"/>
    </source>
</evidence>
<dbReference type="Pfam" id="PF00520">
    <property type="entry name" value="Ion_trans"/>
    <property type="match status" value="1"/>
</dbReference>
<keyword evidence="6" id="KW-0851">Voltage-gated channel</keyword>
<evidence type="ECO:0000256" key="3">
    <source>
        <dbReference type="ARBA" id="ARBA00022538"/>
    </source>
</evidence>
<evidence type="ECO:0000313" key="15">
    <source>
        <dbReference type="Proteomes" id="UP000319342"/>
    </source>
</evidence>
<feature type="domain" description="Ion transport" evidence="13">
    <location>
        <begin position="29"/>
        <end position="246"/>
    </location>
</feature>
<organism evidence="14 15">
    <name type="scientific">Rohdeia mirabilis</name>
    <dbReference type="NCBI Taxonomy" id="2528008"/>
    <lineage>
        <taxon>Bacteria</taxon>
        <taxon>Pseudomonadati</taxon>
        <taxon>Planctomycetota</taxon>
        <taxon>Planctomycetia</taxon>
        <taxon>Planctomycetia incertae sedis</taxon>
        <taxon>Rohdeia</taxon>
    </lineage>
</organism>
<dbReference type="Gene3D" id="1.20.120.350">
    <property type="entry name" value="Voltage-gated potassium channels. Chain C"/>
    <property type="match status" value="1"/>
</dbReference>